<feature type="coiled-coil region" evidence="1">
    <location>
        <begin position="211"/>
        <end position="242"/>
    </location>
</feature>
<keyword evidence="1" id="KW-0175">Coiled coil</keyword>
<evidence type="ECO:0000313" key="3">
    <source>
        <dbReference type="EMBL" id="CAG9323709.1"/>
    </source>
</evidence>
<name>A0AAU9J669_9CILI</name>
<feature type="region of interest" description="Disordered" evidence="2">
    <location>
        <begin position="53"/>
        <end position="72"/>
    </location>
</feature>
<feature type="coiled-coil region" evidence="1">
    <location>
        <begin position="86"/>
        <end position="113"/>
    </location>
</feature>
<protein>
    <submittedName>
        <fullName evidence="3">Uncharacterized protein</fullName>
    </submittedName>
</protein>
<dbReference type="PANTHER" id="PTHR47026">
    <property type="entry name" value="PIGMENTOSA GTPASE REGULATOR-LIKE PROTEIN, PUTATIVE-RELATED"/>
    <property type="match status" value="1"/>
</dbReference>
<accession>A0AAU9J669</accession>
<dbReference type="EMBL" id="CAJZBQ010000035">
    <property type="protein sequence ID" value="CAG9323709.1"/>
    <property type="molecule type" value="Genomic_DNA"/>
</dbReference>
<evidence type="ECO:0000313" key="4">
    <source>
        <dbReference type="Proteomes" id="UP001162131"/>
    </source>
</evidence>
<reference evidence="3" key="1">
    <citation type="submission" date="2021-09" db="EMBL/GenBank/DDBJ databases">
        <authorList>
            <consortium name="AG Swart"/>
            <person name="Singh M."/>
            <person name="Singh A."/>
            <person name="Seah K."/>
            <person name="Emmerich C."/>
        </authorList>
    </citation>
    <scope>NUCLEOTIDE SEQUENCE</scope>
    <source>
        <strain evidence="3">ATCC30299</strain>
    </source>
</reference>
<dbReference type="Proteomes" id="UP001162131">
    <property type="component" value="Unassembled WGS sequence"/>
</dbReference>
<dbReference type="PANTHER" id="PTHR47026:SF2">
    <property type="entry name" value="FLAGELLAR ASSOCIATED PROTEIN"/>
    <property type="match status" value="1"/>
</dbReference>
<proteinExistence type="predicted"/>
<gene>
    <name evidence="3" type="ORF">BSTOLATCC_MIC34749</name>
</gene>
<keyword evidence="4" id="KW-1185">Reference proteome</keyword>
<evidence type="ECO:0000256" key="2">
    <source>
        <dbReference type="SAM" id="MobiDB-lite"/>
    </source>
</evidence>
<evidence type="ECO:0000256" key="1">
    <source>
        <dbReference type="SAM" id="Coils"/>
    </source>
</evidence>
<organism evidence="3 4">
    <name type="scientific">Blepharisma stoltei</name>
    <dbReference type="NCBI Taxonomy" id="1481888"/>
    <lineage>
        <taxon>Eukaryota</taxon>
        <taxon>Sar</taxon>
        <taxon>Alveolata</taxon>
        <taxon>Ciliophora</taxon>
        <taxon>Postciliodesmatophora</taxon>
        <taxon>Heterotrichea</taxon>
        <taxon>Heterotrichida</taxon>
        <taxon>Blepharismidae</taxon>
        <taxon>Blepharisma</taxon>
    </lineage>
</organism>
<dbReference type="AlphaFoldDB" id="A0AAU9J669"/>
<comment type="caution">
    <text evidence="3">The sequence shown here is derived from an EMBL/GenBank/DDBJ whole genome shotgun (WGS) entry which is preliminary data.</text>
</comment>
<sequence>MESDSLVPPLGLGSSDETDEIIKQLEAQRSTYEKSGEFLEAEKVHQRILHFKAEQKQRREDELSERQAKEAADLETTFEEEFKAFNDDWDNRMNTYKENCKEMEQQMKGKQENEFETTKKSLEESIPIIPKHSSEYLNLKRIQDTLVRNKEYVEAHAIQQQMIDLEENEKKDWGKDRDTQISLALSTLSKRHEHELEAFKLKAGKGFDELKKLRAAEMESLLKRYQNLKAEQKNAHKLQKNRFYGKHTTGSGLYKTENTASSKVLFTPRAQLNRPSTAALRLTIESHDEKDAQQNN</sequence>